<organism evidence="2 3">
    <name type="scientific">Gigaspora margarita</name>
    <dbReference type="NCBI Taxonomy" id="4874"/>
    <lineage>
        <taxon>Eukaryota</taxon>
        <taxon>Fungi</taxon>
        <taxon>Fungi incertae sedis</taxon>
        <taxon>Mucoromycota</taxon>
        <taxon>Glomeromycotina</taxon>
        <taxon>Glomeromycetes</taxon>
        <taxon>Diversisporales</taxon>
        <taxon>Gigasporaceae</taxon>
        <taxon>Gigaspora</taxon>
    </lineage>
</organism>
<comment type="caution">
    <text evidence="2">The sequence shown here is derived from an EMBL/GenBank/DDBJ whole genome shotgun (WGS) entry which is preliminary data.</text>
</comment>
<proteinExistence type="predicted"/>
<dbReference type="Proteomes" id="UP000789901">
    <property type="component" value="Unassembled WGS sequence"/>
</dbReference>
<keyword evidence="1" id="KW-0175">Coiled coil</keyword>
<evidence type="ECO:0000313" key="3">
    <source>
        <dbReference type="Proteomes" id="UP000789901"/>
    </source>
</evidence>
<evidence type="ECO:0000256" key="1">
    <source>
        <dbReference type="SAM" id="Coils"/>
    </source>
</evidence>
<feature type="coiled-coil region" evidence="1">
    <location>
        <begin position="46"/>
        <end position="73"/>
    </location>
</feature>
<name>A0ABM8VWP0_GIGMA</name>
<sequence length="73" mass="8790">MITKLKRFLQQEQIAFEIRNIEDMSIHQIRDQIHPETSQPKITEQKKLVNEIIKGLETERKQKEKQLAQAYEE</sequence>
<keyword evidence="3" id="KW-1185">Reference proteome</keyword>
<reference evidence="2 3" key="1">
    <citation type="submission" date="2021-06" db="EMBL/GenBank/DDBJ databases">
        <authorList>
            <person name="Kallberg Y."/>
            <person name="Tangrot J."/>
            <person name="Rosling A."/>
        </authorList>
    </citation>
    <scope>NUCLEOTIDE SEQUENCE [LARGE SCALE GENOMIC DNA]</scope>
    <source>
        <strain evidence="2 3">120-4 pot B 10/14</strain>
    </source>
</reference>
<accession>A0ABM8VWP0</accession>
<dbReference type="EMBL" id="CAJVQB010000086">
    <property type="protein sequence ID" value="CAG8465130.1"/>
    <property type="molecule type" value="Genomic_DNA"/>
</dbReference>
<gene>
    <name evidence="2" type="ORF">GMARGA_LOCUS501</name>
</gene>
<evidence type="ECO:0000313" key="2">
    <source>
        <dbReference type="EMBL" id="CAG8465130.1"/>
    </source>
</evidence>
<protein>
    <submittedName>
        <fullName evidence="2">10483_t:CDS:1</fullName>
    </submittedName>
</protein>